<evidence type="ECO:0000256" key="1">
    <source>
        <dbReference type="SAM" id="MobiDB-lite"/>
    </source>
</evidence>
<feature type="compositionally biased region" description="Polar residues" evidence="1">
    <location>
        <begin position="217"/>
        <end position="228"/>
    </location>
</feature>
<evidence type="ECO:0000313" key="3">
    <source>
        <dbReference type="Proteomes" id="UP000023152"/>
    </source>
</evidence>
<sequence>MSYLNIGNKEKDIVSTDSRSRQIDDSAAIANTTAVIRNYKDVEIRNVCGSTAGAGSGTFHKYRQCKRREQFRLQQMKQEAVQAERKEKALAKHLDTQKDLEFKAKRRRKNRERAKSRQKKFKEEEEFYKMIEKNKQDEEAQHKTQEENGKPSEKETLPLPKQPEHAGNDSQEQHNDKNVMFNDVDLQLNELLALDATLESSVCSQPAAPKSEEQKASLANVSGLASTT</sequence>
<feature type="compositionally biased region" description="Basic residues" evidence="1">
    <location>
        <begin position="104"/>
        <end position="120"/>
    </location>
</feature>
<dbReference type="EMBL" id="ASPP01010555">
    <property type="protein sequence ID" value="ETO22671.1"/>
    <property type="molecule type" value="Genomic_DNA"/>
</dbReference>
<comment type="caution">
    <text evidence="2">The sequence shown here is derived from an EMBL/GenBank/DDBJ whole genome shotgun (WGS) entry which is preliminary data.</text>
</comment>
<feature type="region of interest" description="Disordered" evidence="1">
    <location>
        <begin position="84"/>
        <end position="181"/>
    </location>
</feature>
<evidence type="ECO:0000313" key="2">
    <source>
        <dbReference type="EMBL" id="ETO22671.1"/>
    </source>
</evidence>
<feature type="compositionally biased region" description="Basic and acidic residues" evidence="1">
    <location>
        <begin position="84"/>
        <end position="103"/>
    </location>
</feature>
<dbReference type="InterPro" id="IPR009548">
    <property type="entry name" value="Prkrip1"/>
</dbReference>
<accession>X6N9D4</accession>
<dbReference type="Pfam" id="PF06658">
    <property type="entry name" value="DUF1168"/>
    <property type="match status" value="1"/>
</dbReference>
<gene>
    <name evidence="2" type="ORF">RFI_14520</name>
</gene>
<dbReference type="GO" id="GO:0003725">
    <property type="term" value="F:double-stranded RNA binding"/>
    <property type="evidence" value="ECO:0007669"/>
    <property type="project" value="InterPro"/>
</dbReference>
<dbReference type="GO" id="GO:0005730">
    <property type="term" value="C:nucleolus"/>
    <property type="evidence" value="ECO:0007669"/>
    <property type="project" value="TreeGrafter"/>
</dbReference>
<name>X6N9D4_RETFI</name>
<protein>
    <submittedName>
        <fullName evidence="2">Uncharacterized protein</fullName>
    </submittedName>
</protein>
<dbReference type="OrthoDB" id="10067079at2759"/>
<feature type="region of interest" description="Disordered" evidence="1">
    <location>
        <begin position="201"/>
        <end position="228"/>
    </location>
</feature>
<reference evidence="2 3" key="1">
    <citation type="journal article" date="2013" name="Curr. Biol.">
        <title>The Genome of the Foraminiferan Reticulomyxa filosa.</title>
        <authorList>
            <person name="Glockner G."/>
            <person name="Hulsmann N."/>
            <person name="Schleicher M."/>
            <person name="Noegel A.A."/>
            <person name="Eichinger L."/>
            <person name="Gallinger C."/>
            <person name="Pawlowski J."/>
            <person name="Sierra R."/>
            <person name="Euteneuer U."/>
            <person name="Pillet L."/>
            <person name="Moustafa A."/>
            <person name="Platzer M."/>
            <person name="Groth M."/>
            <person name="Szafranski K."/>
            <person name="Schliwa M."/>
        </authorList>
    </citation>
    <scope>NUCLEOTIDE SEQUENCE [LARGE SCALE GENOMIC DNA]</scope>
</reference>
<dbReference type="AlphaFoldDB" id="X6N9D4"/>
<feature type="compositionally biased region" description="Basic and acidic residues" evidence="1">
    <location>
        <begin position="121"/>
        <end position="177"/>
    </location>
</feature>
<dbReference type="PANTHER" id="PTHR13507:SF0">
    <property type="entry name" value="PRKR-INTERACTING PROTEIN 1"/>
    <property type="match status" value="1"/>
</dbReference>
<keyword evidence="3" id="KW-1185">Reference proteome</keyword>
<dbReference type="PANTHER" id="PTHR13507">
    <property type="entry name" value="PRKR-INTERACTING PROTEIN 1"/>
    <property type="match status" value="1"/>
</dbReference>
<dbReference type="Proteomes" id="UP000023152">
    <property type="component" value="Unassembled WGS sequence"/>
</dbReference>
<organism evidence="2 3">
    <name type="scientific">Reticulomyxa filosa</name>
    <dbReference type="NCBI Taxonomy" id="46433"/>
    <lineage>
        <taxon>Eukaryota</taxon>
        <taxon>Sar</taxon>
        <taxon>Rhizaria</taxon>
        <taxon>Retaria</taxon>
        <taxon>Foraminifera</taxon>
        <taxon>Monothalamids</taxon>
        <taxon>Reticulomyxidae</taxon>
        <taxon>Reticulomyxa</taxon>
    </lineage>
</organism>
<proteinExistence type="predicted"/>
<dbReference type="GO" id="GO:0004860">
    <property type="term" value="F:protein kinase inhibitor activity"/>
    <property type="evidence" value="ECO:0007669"/>
    <property type="project" value="TreeGrafter"/>
</dbReference>
<dbReference type="GO" id="GO:0019901">
    <property type="term" value="F:protein kinase binding"/>
    <property type="evidence" value="ECO:0007669"/>
    <property type="project" value="TreeGrafter"/>
</dbReference>